<name>A0A6G9CTC4_RHOER</name>
<dbReference type="AlphaFoldDB" id="A0A6G9CTC4"/>
<dbReference type="EMBL" id="CP050124">
    <property type="protein sequence ID" value="QIP40102.1"/>
    <property type="molecule type" value="Genomic_DNA"/>
</dbReference>
<accession>A0A6G9CTC4</accession>
<evidence type="ECO:0000256" key="1">
    <source>
        <dbReference type="SAM" id="MobiDB-lite"/>
    </source>
</evidence>
<evidence type="ECO:0000313" key="2">
    <source>
        <dbReference type="EMBL" id="QIP40102.1"/>
    </source>
</evidence>
<dbReference type="Proteomes" id="UP000502345">
    <property type="component" value="Chromosome"/>
</dbReference>
<reference evidence="2 3" key="1">
    <citation type="submission" date="2020-03" db="EMBL/GenBank/DDBJ databases">
        <title>Screen low temperature-resistant strains for efficient degradation of petroleum hydrocarbons under the low temperature.</title>
        <authorList>
            <person name="Wang Y."/>
            <person name="Chen J."/>
        </authorList>
    </citation>
    <scope>NUCLEOTIDE SEQUENCE [LARGE SCALE GENOMIC DNA]</scope>
    <source>
        <strain evidence="2 3">KB1</strain>
    </source>
</reference>
<protein>
    <submittedName>
        <fullName evidence="2">Uncharacterized protein</fullName>
    </submittedName>
</protein>
<feature type="region of interest" description="Disordered" evidence="1">
    <location>
        <begin position="1"/>
        <end position="27"/>
    </location>
</feature>
<gene>
    <name evidence="2" type="ORF">G9444_2858</name>
</gene>
<organism evidence="2 3">
    <name type="scientific">Rhodococcus erythropolis</name>
    <name type="common">Arthrobacter picolinophilus</name>
    <dbReference type="NCBI Taxonomy" id="1833"/>
    <lineage>
        <taxon>Bacteria</taxon>
        <taxon>Bacillati</taxon>
        <taxon>Actinomycetota</taxon>
        <taxon>Actinomycetes</taxon>
        <taxon>Mycobacteriales</taxon>
        <taxon>Nocardiaceae</taxon>
        <taxon>Rhodococcus</taxon>
        <taxon>Rhodococcus erythropolis group</taxon>
    </lineage>
</organism>
<evidence type="ECO:0000313" key="3">
    <source>
        <dbReference type="Proteomes" id="UP000502345"/>
    </source>
</evidence>
<sequence>MISLLSRGAEGLGSTADLEDPARSGPVERMSAPAEFHRSGVVVHHQDFCTPSGLRCEPEAALDPPTLQRRGGVRAVPASAGTFGDTYGTVVLRGHAKHLGGAMFPGQWFGSSGSYVTKARRRYARTEPVELRYLAP</sequence>
<proteinExistence type="predicted"/>